<keyword evidence="1" id="KW-1133">Transmembrane helix</keyword>
<proteinExistence type="predicted"/>
<dbReference type="Proteomes" id="UP000006882">
    <property type="component" value="Chromosome G3"/>
</dbReference>
<protein>
    <submittedName>
        <fullName evidence="2">Uncharacterized protein</fullName>
    </submittedName>
</protein>
<reference evidence="2 3" key="1">
    <citation type="journal article" date="2013" name="Nat. Genet.">
        <title>The high-quality draft genome of peach (Prunus persica) identifies unique patterns of genetic diversity, domestication and genome evolution.</title>
        <authorList>
            <consortium name="International Peach Genome Initiative"/>
            <person name="Verde I."/>
            <person name="Abbott A.G."/>
            <person name="Scalabrin S."/>
            <person name="Jung S."/>
            <person name="Shu S."/>
            <person name="Marroni F."/>
            <person name="Zhebentyayeva T."/>
            <person name="Dettori M.T."/>
            <person name="Grimwood J."/>
            <person name="Cattonaro F."/>
            <person name="Zuccolo A."/>
            <person name="Rossini L."/>
            <person name="Jenkins J."/>
            <person name="Vendramin E."/>
            <person name="Meisel L.A."/>
            <person name="Decroocq V."/>
            <person name="Sosinski B."/>
            <person name="Prochnik S."/>
            <person name="Mitros T."/>
            <person name="Policriti A."/>
            <person name="Cipriani G."/>
            <person name="Dondini L."/>
            <person name="Ficklin S."/>
            <person name="Goodstein D.M."/>
            <person name="Xuan P."/>
            <person name="Del Fabbro C."/>
            <person name="Aramini V."/>
            <person name="Copetti D."/>
            <person name="Gonzalez S."/>
            <person name="Horner D.S."/>
            <person name="Falchi R."/>
            <person name="Lucas S."/>
            <person name="Mica E."/>
            <person name="Maldonado J."/>
            <person name="Lazzari B."/>
            <person name="Bielenberg D."/>
            <person name="Pirona R."/>
            <person name="Miculan M."/>
            <person name="Barakat A."/>
            <person name="Testolin R."/>
            <person name="Stella A."/>
            <person name="Tartarini S."/>
            <person name="Tonutti P."/>
            <person name="Arus P."/>
            <person name="Orellana A."/>
            <person name="Wells C."/>
            <person name="Main D."/>
            <person name="Vizzotto G."/>
            <person name="Silva H."/>
            <person name="Salamini F."/>
            <person name="Schmutz J."/>
            <person name="Morgante M."/>
            <person name="Rokhsar D.S."/>
        </authorList>
    </citation>
    <scope>NUCLEOTIDE SEQUENCE [LARGE SCALE GENOMIC DNA]</scope>
    <source>
        <strain evidence="3">cv. Nemared</strain>
    </source>
</reference>
<dbReference type="Gene3D" id="6.10.250.1620">
    <property type="match status" value="1"/>
</dbReference>
<evidence type="ECO:0000313" key="2">
    <source>
        <dbReference type="EMBL" id="ONI16908.1"/>
    </source>
</evidence>
<sequence length="87" mass="9960">MMGFIHQEAKEKANEISICAEEFCTCFPIRDSNTWSLCPPSLLPSMLLVGLFSALFSLFFSFAPHLILQKFDLYMINFGSLPFCLIW</sequence>
<keyword evidence="1" id="KW-0812">Transmembrane</keyword>
<evidence type="ECO:0000256" key="1">
    <source>
        <dbReference type="SAM" id="Phobius"/>
    </source>
</evidence>
<accession>A0A251PZG2</accession>
<dbReference type="AlphaFoldDB" id="A0A251PZG2"/>
<dbReference type="Gramene" id="ONI16908">
    <property type="protein sequence ID" value="ONI16908"/>
    <property type="gene ID" value="PRUPE_3G128900"/>
</dbReference>
<keyword evidence="1" id="KW-0472">Membrane</keyword>
<keyword evidence="3" id="KW-1185">Reference proteome</keyword>
<organism evidence="2 3">
    <name type="scientific">Prunus persica</name>
    <name type="common">Peach</name>
    <name type="synonym">Amygdalus persica</name>
    <dbReference type="NCBI Taxonomy" id="3760"/>
    <lineage>
        <taxon>Eukaryota</taxon>
        <taxon>Viridiplantae</taxon>
        <taxon>Streptophyta</taxon>
        <taxon>Embryophyta</taxon>
        <taxon>Tracheophyta</taxon>
        <taxon>Spermatophyta</taxon>
        <taxon>Magnoliopsida</taxon>
        <taxon>eudicotyledons</taxon>
        <taxon>Gunneridae</taxon>
        <taxon>Pentapetalae</taxon>
        <taxon>rosids</taxon>
        <taxon>fabids</taxon>
        <taxon>Rosales</taxon>
        <taxon>Rosaceae</taxon>
        <taxon>Amygdaloideae</taxon>
        <taxon>Amygdaleae</taxon>
        <taxon>Prunus</taxon>
    </lineage>
</organism>
<name>A0A251PZG2_PRUPE</name>
<dbReference type="EMBL" id="CM007653">
    <property type="protein sequence ID" value="ONI16908.1"/>
    <property type="molecule type" value="Genomic_DNA"/>
</dbReference>
<gene>
    <name evidence="2" type="ORF">PRUPE_3G128900</name>
</gene>
<feature type="transmembrane region" description="Helical" evidence="1">
    <location>
        <begin position="46"/>
        <end position="68"/>
    </location>
</feature>
<evidence type="ECO:0000313" key="3">
    <source>
        <dbReference type="Proteomes" id="UP000006882"/>
    </source>
</evidence>